<accession>A0A537LMK5</accession>
<dbReference type="Pfam" id="PF07883">
    <property type="entry name" value="Cupin_2"/>
    <property type="match status" value="1"/>
</dbReference>
<evidence type="ECO:0000313" key="3">
    <source>
        <dbReference type="EMBL" id="TMJ09236.1"/>
    </source>
</evidence>
<dbReference type="EMBL" id="VBAI01000164">
    <property type="protein sequence ID" value="TMJ09236.1"/>
    <property type="molecule type" value="Genomic_DNA"/>
</dbReference>
<dbReference type="InterPro" id="IPR013096">
    <property type="entry name" value="Cupin_2"/>
</dbReference>
<dbReference type="Gene3D" id="2.60.120.10">
    <property type="entry name" value="Jelly Rolls"/>
    <property type="match status" value="1"/>
</dbReference>
<dbReference type="InterPro" id="IPR011051">
    <property type="entry name" value="RmlC_Cupin_sf"/>
</dbReference>
<dbReference type="AlphaFoldDB" id="A0A537LMK5"/>
<protein>
    <submittedName>
        <fullName evidence="3">Cupin domain-containing protein</fullName>
    </submittedName>
</protein>
<evidence type="ECO:0000313" key="5">
    <source>
        <dbReference type="Proteomes" id="UP000318661"/>
    </source>
</evidence>
<organism evidence="3 4">
    <name type="scientific">Candidatus Segetimicrobium genomatis</name>
    <dbReference type="NCBI Taxonomy" id="2569760"/>
    <lineage>
        <taxon>Bacteria</taxon>
        <taxon>Bacillati</taxon>
        <taxon>Candidatus Sysuimicrobiota</taxon>
        <taxon>Candidatus Sysuimicrobiia</taxon>
        <taxon>Candidatus Sysuimicrobiales</taxon>
        <taxon>Candidatus Segetimicrobiaceae</taxon>
        <taxon>Candidatus Segetimicrobium</taxon>
    </lineage>
</organism>
<sequence>MAQPTFENRKDRVFLRAIQGEYSLKDELKRLRALPRVRRADEINFIDGPQAFSKHYLHPEDNLGQTLHLHLEEYAPGGRSQMHFHVNEAIFYILDGKGFEIHDGVRYEWEAGDIAVVPNHTVHQHNNADPQRPARVLVMKTKPMFIFMNMLFQKTVVPRPKEPTPNGVGFVPRKDE</sequence>
<evidence type="ECO:0000259" key="1">
    <source>
        <dbReference type="Pfam" id="PF07883"/>
    </source>
</evidence>
<proteinExistence type="predicted"/>
<comment type="caution">
    <text evidence="3">The sequence shown here is derived from an EMBL/GenBank/DDBJ whole genome shotgun (WGS) entry which is preliminary data.</text>
</comment>
<feature type="domain" description="Cupin type-2" evidence="1">
    <location>
        <begin position="71"/>
        <end position="139"/>
    </location>
</feature>
<reference evidence="4 5" key="1">
    <citation type="journal article" date="2019" name="Nat. Microbiol.">
        <title>Mediterranean grassland soil C-N compound turnover is dependent on rainfall and depth, and is mediated by genomically divergent microorganisms.</title>
        <authorList>
            <person name="Diamond S."/>
            <person name="Andeer P.F."/>
            <person name="Li Z."/>
            <person name="Crits-Christoph A."/>
            <person name="Burstein D."/>
            <person name="Anantharaman K."/>
            <person name="Lane K.R."/>
            <person name="Thomas B.C."/>
            <person name="Pan C."/>
            <person name="Northen T.R."/>
            <person name="Banfield J.F."/>
        </authorList>
    </citation>
    <scope>NUCLEOTIDE SEQUENCE [LARGE SCALE GENOMIC DNA]</scope>
    <source>
        <strain evidence="3">NP_1</strain>
        <strain evidence="2">NP_2</strain>
    </source>
</reference>
<dbReference type="EMBL" id="VBAJ01000355">
    <property type="protein sequence ID" value="TMJ00154.1"/>
    <property type="molecule type" value="Genomic_DNA"/>
</dbReference>
<dbReference type="InterPro" id="IPR014710">
    <property type="entry name" value="RmlC-like_jellyroll"/>
</dbReference>
<evidence type="ECO:0000313" key="4">
    <source>
        <dbReference type="Proteomes" id="UP000315217"/>
    </source>
</evidence>
<name>A0A537LMK5_9BACT</name>
<evidence type="ECO:0000313" key="2">
    <source>
        <dbReference type="EMBL" id="TMJ00154.1"/>
    </source>
</evidence>
<dbReference type="SUPFAM" id="SSF51182">
    <property type="entry name" value="RmlC-like cupins"/>
    <property type="match status" value="1"/>
</dbReference>
<gene>
    <name evidence="3" type="ORF">E6G98_10100</name>
    <name evidence="2" type="ORF">E6G99_13120</name>
</gene>
<dbReference type="Proteomes" id="UP000315217">
    <property type="component" value="Unassembled WGS sequence"/>
</dbReference>
<dbReference type="Proteomes" id="UP000318661">
    <property type="component" value="Unassembled WGS sequence"/>
</dbReference>